<feature type="region of interest" description="Disordered" evidence="1">
    <location>
        <begin position="71"/>
        <end position="111"/>
    </location>
</feature>
<evidence type="ECO:0000256" key="1">
    <source>
        <dbReference type="SAM" id="MobiDB-lite"/>
    </source>
</evidence>
<name>A0A8T8S9Y6_9BASI</name>
<accession>A0A8T8S9Y6</accession>
<gene>
    <name evidence="2" type="ORF">A4X03_0g9676</name>
</gene>
<proteinExistence type="predicted"/>
<dbReference type="Proteomes" id="UP000077671">
    <property type="component" value="Unassembled WGS sequence"/>
</dbReference>
<protein>
    <submittedName>
        <fullName evidence="2">Uncharacterized protein</fullName>
    </submittedName>
</protein>
<evidence type="ECO:0000313" key="2">
    <source>
        <dbReference type="EMBL" id="KAE8235718.1"/>
    </source>
</evidence>
<dbReference type="AlphaFoldDB" id="A0A8T8S9Y6"/>
<comment type="caution">
    <text evidence="2">The sequence shown here is derived from an EMBL/GenBank/DDBJ whole genome shotgun (WGS) entry which is preliminary data.</text>
</comment>
<evidence type="ECO:0000313" key="3">
    <source>
        <dbReference type="Proteomes" id="UP000077671"/>
    </source>
</evidence>
<reference evidence="2" key="2">
    <citation type="journal article" date="2019" name="IMA Fungus">
        <title>Genome sequencing and comparison of five Tilletia species to identify candidate genes for the detection of regulated species infecting wheat.</title>
        <authorList>
            <person name="Nguyen H.D.T."/>
            <person name="Sultana T."/>
            <person name="Kesanakurti P."/>
            <person name="Hambleton S."/>
        </authorList>
    </citation>
    <scope>NUCLEOTIDE SEQUENCE</scope>
    <source>
        <strain evidence="2">DAOMC 238032</strain>
    </source>
</reference>
<feature type="non-terminal residue" evidence="2">
    <location>
        <position position="1"/>
    </location>
</feature>
<sequence>GGTVSVPQKGDLSPQDYDKLLEKRGAIARSWLGKLFDAPEYRSLPAEDQAEEIRKTMAAATKAAKANIFGGEAVPEARPEGRKRKSELPPLPDGFEVEAMPSIPTGFQIEE</sequence>
<reference evidence="2" key="1">
    <citation type="submission" date="2016-04" db="EMBL/GenBank/DDBJ databases">
        <authorList>
            <person name="Nguyen H.D."/>
            <person name="Kesanakurti P."/>
            <person name="Cullis J."/>
            <person name="Levesque C.A."/>
            <person name="Hambleton S."/>
        </authorList>
    </citation>
    <scope>NUCLEOTIDE SEQUENCE</scope>
    <source>
        <strain evidence="2">DAOMC 238032</strain>
    </source>
</reference>
<dbReference type="EMBL" id="LWDD02004133">
    <property type="protein sequence ID" value="KAE8235718.1"/>
    <property type="molecule type" value="Genomic_DNA"/>
</dbReference>
<organism evidence="2 3">
    <name type="scientific">Tilletia caries</name>
    <name type="common">wheat bunt fungus</name>
    <dbReference type="NCBI Taxonomy" id="13290"/>
    <lineage>
        <taxon>Eukaryota</taxon>
        <taxon>Fungi</taxon>
        <taxon>Dikarya</taxon>
        <taxon>Basidiomycota</taxon>
        <taxon>Ustilaginomycotina</taxon>
        <taxon>Exobasidiomycetes</taxon>
        <taxon>Tilletiales</taxon>
        <taxon>Tilletiaceae</taxon>
        <taxon>Tilletia</taxon>
    </lineage>
</organism>